<accession>A0ABV4DBE0</accession>
<evidence type="ECO:0000313" key="1">
    <source>
        <dbReference type="EMBL" id="MEY8539071.1"/>
    </source>
</evidence>
<dbReference type="RefSeq" id="WP_369919031.1">
    <property type="nucleotide sequence ID" value="NZ_JBCLSQ010000052.1"/>
</dbReference>
<gene>
    <name evidence="1" type="ORF">AALM99_11685</name>
</gene>
<name>A0ABV4DBE0_9LACT</name>
<proteinExistence type="predicted"/>
<protein>
    <recommendedName>
        <fullName evidence="3">DUF2812 domain-containing protein</fullName>
    </recommendedName>
</protein>
<evidence type="ECO:0008006" key="3">
    <source>
        <dbReference type="Google" id="ProtNLM"/>
    </source>
</evidence>
<evidence type="ECO:0000313" key="2">
    <source>
        <dbReference type="Proteomes" id="UP001565242"/>
    </source>
</evidence>
<comment type="caution">
    <text evidence="1">The sequence shown here is derived from an EMBL/GenBank/DDBJ whole genome shotgun (WGS) entry which is preliminary data.</text>
</comment>
<organism evidence="1 2">
    <name type="scientific">Lactococcus muris</name>
    <dbReference type="NCBI Taxonomy" id="2941330"/>
    <lineage>
        <taxon>Bacteria</taxon>
        <taxon>Bacillati</taxon>
        <taxon>Bacillota</taxon>
        <taxon>Bacilli</taxon>
        <taxon>Lactobacillales</taxon>
        <taxon>Streptococcaceae</taxon>
        <taxon>Lactococcus</taxon>
    </lineage>
</organism>
<dbReference type="EMBL" id="JBCLSQ010000052">
    <property type="protein sequence ID" value="MEY8539071.1"/>
    <property type="molecule type" value="Genomic_DNA"/>
</dbReference>
<reference evidence="1 2" key="1">
    <citation type="submission" date="2024-03" db="EMBL/GenBank/DDBJ databases">
        <title>Mouse gut bacterial collection (mGBC) of GemPharmatech.</title>
        <authorList>
            <person name="He Y."/>
            <person name="Dong L."/>
            <person name="Wu D."/>
            <person name="Gao X."/>
            <person name="Lin Z."/>
        </authorList>
    </citation>
    <scope>NUCLEOTIDE SEQUENCE [LARGE SCALE GENOMIC DNA]</scope>
    <source>
        <strain evidence="1 2">20-218</strain>
    </source>
</reference>
<keyword evidence="2" id="KW-1185">Reference proteome</keyword>
<dbReference type="Proteomes" id="UP001565242">
    <property type="component" value="Unassembled WGS sequence"/>
</dbReference>
<sequence length="92" mass="10634">MPKVIDGMEFTDEEILVAEQLESSFSETGKKYKRVYGFDNKECYQLEIQRLLSEGWEIASENEAFILLGCNNVMNVSYDETGELRFEYGSNL</sequence>